<comment type="caution">
    <text evidence="2">The sequence shown here is derived from an EMBL/GenBank/DDBJ whole genome shotgun (WGS) entry which is preliminary data.</text>
</comment>
<reference evidence="2 3" key="1">
    <citation type="submission" date="2020-04" db="EMBL/GenBank/DDBJ databases">
        <title>MicrobeNet Type strains.</title>
        <authorList>
            <person name="Nicholson A.C."/>
        </authorList>
    </citation>
    <scope>NUCLEOTIDE SEQUENCE [LARGE SCALE GENOMIC DNA]</scope>
    <source>
        <strain evidence="2 3">DSM 44445</strain>
    </source>
</reference>
<dbReference type="Pfam" id="PF16259">
    <property type="entry name" value="DUF4913"/>
    <property type="match status" value="1"/>
</dbReference>
<evidence type="ECO:0000313" key="2">
    <source>
        <dbReference type="EMBL" id="NKY88900.1"/>
    </source>
</evidence>
<evidence type="ECO:0000313" key="3">
    <source>
        <dbReference type="Proteomes" id="UP000523447"/>
    </source>
</evidence>
<protein>
    <submittedName>
        <fullName evidence="2">DUF4913 domain-containing protein</fullName>
    </submittedName>
</protein>
<dbReference type="EMBL" id="JAAXPE010000036">
    <property type="protein sequence ID" value="NKY88900.1"/>
    <property type="molecule type" value="Genomic_DNA"/>
</dbReference>
<proteinExistence type="predicted"/>
<dbReference type="RefSeq" id="WP_051032261.1">
    <property type="nucleotide sequence ID" value="NZ_CAWPHS010000030.1"/>
</dbReference>
<accession>A0A7X6M3Z3</accession>
<keyword evidence="3" id="KW-1185">Reference proteome</keyword>
<evidence type="ECO:0000256" key="1">
    <source>
        <dbReference type="SAM" id="MobiDB-lite"/>
    </source>
</evidence>
<feature type="region of interest" description="Disordered" evidence="1">
    <location>
        <begin position="97"/>
        <end position="134"/>
    </location>
</feature>
<dbReference type="Proteomes" id="UP000523447">
    <property type="component" value="Unassembled WGS sequence"/>
</dbReference>
<organism evidence="2 3">
    <name type="scientific">Nocardia veterana</name>
    <dbReference type="NCBI Taxonomy" id="132249"/>
    <lineage>
        <taxon>Bacteria</taxon>
        <taxon>Bacillati</taxon>
        <taxon>Actinomycetota</taxon>
        <taxon>Actinomycetes</taxon>
        <taxon>Mycobacteriales</taxon>
        <taxon>Nocardiaceae</taxon>
        <taxon>Nocardia</taxon>
    </lineage>
</organism>
<name>A0A7X6M3Z3_9NOCA</name>
<sequence length="134" mass="15572">MTTAKSTDDEQPDIYLDAGEWVDDWLAPALEGKFEGGGKGQVVCPEWFRHRMVALRMHALWREWEKSNREDTMSSWWVYHFDAHARALFDAERGPMHNCTPEKHRTPGRVNPNRAPAGWFDQNESGPDYRVLTN</sequence>
<gene>
    <name evidence="2" type="ORF">HGA07_25195</name>
</gene>
<dbReference type="AlphaFoldDB" id="A0A7X6M3Z3"/>
<dbReference type="InterPro" id="IPR032584">
    <property type="entry name" value="DUF4913"/>
</dbReference>